<comment type="caution">
    <text evidence="1">The sequence shown here is derived from an EMBL/GenBank/DDBJ whole genome shotgun (WGS) entry which is preliminary data.</text>
</comment>
<protein>
    <submittedName>
        <fullName evidence="1">Uncharacterized protein</fullName>
    </submittedName>
</protein>
<evidence type="ECO:0000313" key="2">
    <source>
        <dbReference type="Proteomes" id="UP000565089"/>
    </source>
</evidence>
<dbReference type="Proteomes" id="UP000565089">
    <property type="component" value="Unassembled WGS sequence"/>
</dbReference>
<accession>A0A7W7GKI7</accession>
<reference evidence="1 2" key="1">
    <citation type="submission" date="2020-08" db="EMBL/GenBank/DDBJ databases">
        <title>Sequencing the genomes of 1000 actinobacteria strains.</title>
        <authorList>
            <person name="Klenk H.-P."/>
        </authorList>
    </citation>
    <scope>NUCLEOTIDE SEQUENCE [LARGE SCALE GENOMIC DNA]</scope>
    <source>
        <strain evidence="1 2">DSM 40483</strain>
    </source>
</reference>
<keyword evidence="2" id="KW-1185">Reference proteome</keyword>
<gene>
    <name evidence="1" type="ORF">BJ965_005550</name>
</gene>
<evidence type="ECO:0000313" key="1">
    <source>
        <dbReference type="EMBL" id="MBB4715668.1"/>
    </source>
</evidence>
<dbReference type="EMBL" id="JACHMS010000001">
    <property type="protein sequence ID" value="MBB4715668.1"/>
    <property type="molecule type" value="Genomic_DNA"/>
</dbReference>
<proteinExistence type="predicted"/>
<name>A0A7W7GKI7_9ACTN</name>
<dbReference type="GeneID" id="95797513"/>
<organism evidence="1 2">
    <name type="scientific">Streptomyces luteogriseus</name>
    <dbReference type="NCBI Taxonomy" id="68233"/>
    <lineage>
        <taxon>Bacteria</taxon>
        <taxon>Bacillati</taxon>
        <taxon>Actinomycetota</taxon>
        <taxon>Actinomycetes</taxon>
        <taxon>Kitasatosporales</taxon>
        <taxon>Streptomycetaceae</taxon>
        <taxon>Streptomyces</taxon>
    </lineage>
</organism>
<sequence>MPGEPATEQVLTLPVSLGERRGFVLLGARRLPAEGRQFTDMYAEFVDSRGGTERRLTGFRFRVDPSNDLARELAQYGLAVRGSHHDPYAAPSPQPMPFAARELVVAEASARDRG</sequence>
<dbReference type="RefSeq" id="WP_184912106.1">
    <property type="nucleotide sequence ID" value="NZ_JACHMS010000001.1"/>
</dbReference>
<dbReference type="AlphaFoldDB" id="A0A7W7GKI7"/>